<reference evidence="2" key="1">
    <citation type="submission" date="2016-05" db="EMBL/GenBank/DDBJ databases">
        <authorList>
            <person name="Lavstsen T."/>
            <person name="Jespersen J.S."/>
        </authorList>
    </citation>
    <scope>NUCLEOTIDE SEQUENCE</scope>
    <source>
        <tissue evidence="2">Brain</tissue>
    </source>
</reference>
<feature type="compositionally biased region" description="Acidic residues" evidence="1">
    <location>
        <begin position="370"/>
        <end position="379"/>
    </location>
</feature>
<organism evidence="2">
    <name type="scientific">Nothobranchius korthausae</name>
    <dbReference type="NCBI Taxonomy" id="1143690"/>
    <lineage>
        <taxon>Eukaryota</taxon>
        <taxon>Metazoa</taxon>
        <taxon>Chordata</taxon>
        <taxon>Craniata</taxon>
        <taxon>Vertebrata</taxon>
        <taxon>Euteleostomi</taxon>
        <taxon>Actinopterygii</taxon>
        <taxon>Neopterygii</taxon>
        <taxon>Teleostei</taxon>
        <taxon>Neoteleostei</taxon>
        <taxon>Acanthomorphata</taxon>
        <taxon>Ovalentaria</taxon>
        <taxon>Atherinomorphae</taxon>
        <taxon>Cyprinodontiformes</taxon>
        <taxon>Nothobranchiidae</taxon>
        <taxon>Nothobranchius</taxon>
    </lineage>
</organism>
<feature type="compositionally biased region" description="Polar residues" evidence="1">
    <location>
        <begin position="532"/>
        <end position="546"/>
    </location>
</feature>
<dbReference type="PANTHER" id="PTHR46221">
    <property type="entry name" value="FERM AND PDZ DOMAIN-CONTAINING PROTEIN FAMILY MEMBER"/>
    <property type="match status" value="1"/>
</dbReference>
<feature type="region of interest" description="Disordered" evidence="1">
    <location>
        <begin position="620"/>
        <end position="721"/>
    </location>
</feature>
<evidence type="ECO:0000313" key="2">
    <source>
        <dbReference type="EMBL" id="SBQ55959.1"/>
    </source>
</evidence>
<dbReference type="Gene3D" id="1.20.80.10">
    <property type="match status" value="1"/>
</dbReference>
<gene>
    <name evidence="2" type="primary">FRMPD1</name>
</gene>
<feature type="non-terminal residue" evidence="2">
    <location>
        <position position="1501"/>
    </location>
</feature>
<feature type="compositionally biased region" description="Basic and acidic residues" evidence="1">
    <location>
        <begin position="113"/>
        <end position="142"/>
    </location>
</feature>
<sequence>MTVIRIMQGPKSSFITPEKRAKLRSNPVKVHFAEEVEVNGHSQGNSLLFLPNVLKDFHTLLQDDPIAFEYLYLQGVNDVLQERYAVEMSNRPRVRSSSDSDGRKRRERVRPRGSKEKGGVLLEIKKTKQKDAEMERKNREGWNEGTEETERDVAQIQIQIMNDESRGQDGQELRAGGGGEMRAADEQPSEASDSCQTDSRILTSPSSDSLDALEEDDLISCSSSCIHPNSQTHLCIRSPFQLHLPSGSHALPHLHAPPPAHSHPLRHLTAVNSEGDGGQVGSRKSGDGDDPSISTSSQSPNVQTGSGDLCSVDTSLCFAELSRLADLLPSPPEASEEDEDEELRRKVQKELGVMLREAALAALHAPRVWEEEEEQEEILGDERGDLEPVPILQPPPGFGDSSSDEEFYDARDRFTSPEDLTSVSVQRDCTEMKQNCVSLSDIRVTVVDSGKGGEAEVDKKQDDKGKEGETLSHFRKRSRKRRSFMETDYTSRVTNPEPDPESKHQLASGRILKNILAESSNGHVLSLDPEPSGQTQIPCPTVSSLTHAEGEPAQLESKPILSKVRSHEPRSLSASDQRENTQSSSRTRKQEMEMEPDAMESKPVMDLMKVVSSSITVVRCRVDPDGKESADRRGDGKEEPTGVFSSHMFLPDIQKKEDQEEEERKVDRFSPRPPVGAERSQEDTIPPEGLTEEFVDKRFPLLRSPPPPPPSPLLPQKHKSESDYLMKKEEICDMKTSKKMKILGREQSPDLGLHHDNHITDLFTSVNDEEAISALKFNVTANDEITESSNSDNVFDDDDVDVSNSLNYASDDEKAQCHSIEVEEDDSNIKSRSVEADYAFAINSITAKLGAATSVLSPMFSSGPRLKSEVTLQETSNEKTEKPKSNSTLLSAEAKKKLASLVMAKTNSLSKELLPPTHFLFQSCSPSIMGRLSASTLRGKIQSLPLYLSRSHESLNRAEVGSPAEDADRDDADRKMSDDHSVDPTLDLEMDTEADLVDSDDSDATVTGSEVDREYGFEIMPEKSSPFGSEIRDESSEQPVQTEPKSQQQSSFSSYNKNTPGPVTEPPTSTASLLQKDAIGLKEDTPGPIKNPPELNTKVNSLQKDNPGFHSSSQSSSVPSQIVVTTQNLNGPGLSFHGQSQLGKSTSSDGPLLGFCRPSDLNSDSPKTSSGGCKVFTICEGFTQSKTAVDLGSPPLLKSEIGCGSVLASGCETFTEGVQVPLDACGCPTVYTNCFGGENSFDEELTVYEFSRRSQNSGTHQTPEPGLHLITSPPVPSFIPASSTHSPSFPHPILFSFTSELSPLLSPQSDNLNSYMSQKHKDTISHLGQQRYPKPPAGFQVLRRDVDTLLSILEGSGADRSVTGHGGRHPRDTCPAHFTENKRLLQLEARRLMSGCQKVAGTGQSPDEMLHSLADSFRTLVELAGICLWFSGCDRCDRRNTEAVAGLVDVARSFRDFCLAAERVSGNRSCQDLSTKLLAKQCTALTASVFCLTQLFRTLTS</sequence>
<feature type="compositionally biased region" description="Pro residues" evidence="1">
    <location>
        <begin position="703"/>
        <end position="713"/>
    </location>
</feature>
<proteinExistence type="predicted"/>
<feature type="compositionally biased region" description="Polar residues" evidence="1">
    <location>
        <begin position="189"/>
        <end position="203"/>
    </location>
</feature>
<protein>
    <submittedName>
        <fullName evidence="2">FERM and PDZ domain containing 1</fullName>
    </submittedName>
</protein>
<feature type="region of interest" description="Disordered" evidence="1">
    <location>
        <begin position="448"/>
        <end position="604"/>
    </location>
</feature>
<feature type="compositionally biased region" description="Low complexity" evidence="1">
    <location>
        <begin position="1111"/>
        <end position="1120"/>
    </location>
</feature>
<feature type="region of interest" description="Disordered" evidence="1">
    <location>
        <begin position="89"/>
        <end position="208"/>
    </location>
</feature>
<feature type="compositionally biased region" description="Basic and acidic residues" evidence="1">
    <location>
        <begin position="620"/>
        <end position="640"/>
    </location>
</feature>
<dbReference type="PANTHER" id="PTHR46221:SF2">
    <property type="entry name" value="FERM AND PDZ DOMAIN-CONTAINING PROTEIN 1"/>
    <property type="match status" value="1"/>
</dbReference>
<reference evidence="2" key="2">
    <citation type="submission" date="2016-06" db="EMBL/GenBank/DDBJ databases">
        <title>The genome of a short-lived fish provides insights into sex chromosome evolution and the genetic control of aging.</title>
        <authorList>
            <person name="Reichwald K."/>
            <person name="Felder M."/>
            <person name="Petzold A."/>
            <person name="Koch P."/>
            <person name="Groth M."/>
            <person name="Platzer M."/>
        </authorList>
    </citation>
    <scope>NUCLEOTIDE SEQUENCE</scope>
    <source>
        <tissue evidence="2">Brain</tissue>
    </source>
</reference>
<feature type="compositionally biased region" description="Basic and acidic residues" evidence="1">
    <location>
        <begin position="163"/>
        <end position="172"/>
    </location>
</feature>
<feature type="compositionally biased region" description="Polar residues" evidence="1">
    <location>
        <begin position="572"/>
        <end position="585"/>
    </location>
</feature>
<feature type="region of interest" description="Disordered" evidence="1">
    <location>
        <begin position="249"/>
        <end position="307"/>
    </location>
</feature>
<feature type="region of interest" description="Disordered" evidence="1">
    <location>
        <begin position="955"/>
        <end position="1120"/>
    </location>
</feature>
<feature type="region of interest" description="Disordered" evidence="1">
    <location>
        <begin position="367"/>
        <end position="405"/>
    </location>
</feature>
<dbReference type="EMBL" id="HAEB01009432">
    <property type="protein sequence ID" value="SBQ55959.1"/>
    <property type="molecule type" value="Transcribed_RNA"/>
</dbReference>
<feature type="compositionally biased region" description="Basic and acidic residues" evidence="1">
    <location>
        <begin position="971"/>
        <end position="982"/>
    </location>
</feature>
<accession>A0A1A8FCU8</accession>
<dbReference type="InterPro" id="IPR014352">
    <property type="entry name" value="FERM/acyl-CoA-bd_prot_sf"/>
</dbReference>
<name>A0A1A8FCU8_9TELE</name>
<evidence type="ECO:0000256" key="1">
    <source>
        <dbReference type="SAM" id="MobiDB-lite"/>
    </source>
</evidence>
<feature type="compositionally biased region" description="Polar residues" evidence="1">
    <location>
        <begin position="292"/>
        <end position="306"/>
    </location>
</feature>
<feature type="compositionally biased region" description="Polar residues" evidence="1">
    <location>
        <begin position="1037"/>
        <end position="1073"/>
    </location>
</feature>
<feature type="compositionally biased region" description="Basic residues" evidence="1">
    <location>
        <begin position="473"/>
        <end position="482"/>
    </location>
</feature>
<feature type="compositionally biased region" description="Basic and acidic residues" evidence="1">
    <location>
        <begin position="451"/>
        <end position="472"/>
    </location>
</feature>
<feature type="compositionally biased region" description="Acidic residues" evidence="1">
    <location>
        <begin position="986"/>
        <end position="1003"/>
    </location>
</feature>
<feature type="compositionally biased region" description="Basic and acidic residues" evidence="1">
    <location>
        <begin position="653"/>
        <end position="670"/>
    </location>
</feature>